<gene>
    <name evidence="2" type="ORF">SAMN06272737_105150</name>
</gene>
<sequence length="86" mass="9538">MPRKNPTPNPGPSNVVQLTTVGEWLTVDDVCELLRTPDGPLSRKTLDKWRARAVAPFPAPRRLPNRSVRFLRADVAAWLDALPLAA</sequence>
<organism evidence="2 3">
    <name type="scientific">Blastococcus mobilis</name>
    <dbReference type="NCBI Taxonomy" id="1938746"/>
    <lineage>
        <taxon>Bacteria</taxon>
        <taxon>Bacillati</taxon>
        <taxon>Actinomycetota</taxon>
        <taxon>Actinomycetes</taxon>
        <taxon>Geodermatophilales</taxon>
        <taxon>Geodermatophilaceae</taxon>
        <taxon>Blastococcus</taxon>
    </lineage>
</organism>
<dbReference type="Pfam" id="PF12728">
    <property type="entry name" value="HTH_17"/>
    <property type="match status" value="1"/>
</dbReference>
<dbReference type="Proteomes" id="UP000198403">
    <property type="component" value="Unassembled WGS sequence"/>
</dbReference>
<feature type="domain" description="Helix-turn-helix" evidence="1">
    <location>
        <begin position="24"/>
        <end position="81"/>
    </location>
</feature>
<dbReference type="RefSeq" id="WP_089335748.1">
    <property type="nucleotide sequence ID" value="NZ_FZNO01000005.1"/>
</dbReference>
<evidence type="ECO:0000313" key="2">
    <source>
        <dbReference type="EMBL" id="SNR39080.1"/>
    </source>
</evidence>
<dbReference type="InterPro" id="IPR041657">
    <property type="entry name" value="HTH_17"/>
</dbReference>
<evidence type="ECO:0000259" key="1">
    <source>
        <dbReference type="Pfam" id="PF12728"/>
    </source>
</evidence>
<proteinExistence type="predicted"/>
<dbReference type="AlphaFoldDB" id="A0A238VXQ1"/>
<evidence type="ECO:0000313" key="3">
    <source>
        <dbReference type="Proteomes" id="UP000198403"/>
    </source>
</evidence>
<dbReference type="EMBL" id="FZNO01000005">
    <property type="protein sequence ID" value="SNR39080.1"/>
    <property type="molecule type" value="Genomic_DNA"/>
</dbReference>
<reference evidence="2 3" key="1">
    <citation type="submission" date="2017-06" db="EMBL/GenBank/DDBJ databases">
        <authorList>
            <person name="Kim H.J."/>
            <person name="Triplett B.A."/>
        </authorList>
    </citation>
    <scope>NUCLEOTIDE SEQUENCE [LARGE SCALE GENOMIC DNA]</scope>
    <source>
        <strain evidence="2 3">DSM 44272</strain>
    </source>
</reference>
<name>A0A238VXQ1_9ACTN</name>
<keyword evidence="3" id="KW-1185">Reference proteome</keyword>
<accession>A0A238VXQ1</accession>
<protein>
    <submittedName>
        <fullName evidence="2">Helix-turn-helix domain-containing protein</fullName>
    </submittedName>
</protein>